<organism evidence="4">
    <name type="scientific">Nematocida ausubeli (strain ATCC PRA-371 / ERTm2)</name>
    <name type="common">Nematode killer fungus</name>
    <dbReference type="NCBI Taxonomy" id="1913371"/>
    <lineage>
        <taxon>Eukaryota</taxon>
        <taxon>Fungi</taxon>
        <taxon>Fungi incertae sedis</taxon>
        <taxon>Microsporidia</taxon>
        <taxon>Nematocida</taxon>
    </lineage>
</organism>
<dbReference type="PANTHER" id="PTHR45910">
    <property type="entry name" value="N-ALPHA-ACETYLTRANSFERASE 20"/>
    <property type="match status" value="1"/>
</dbReference>
<dbReference type="GO" id="GO:0004596">
    <property type="term" value="F:protein-N-terminal amino-acid acetyltransferase activity"/>
    <property type="evidence" value="ECO:0007669"/>
    <property type="project" value="TreeGrafter"/>
</dbReference>
<dbReference type="Proteomes" id="UP000054524">
    <property type="component" value="Unassembled WGS sequence"/>
</dbReference>
<dbReference type="InterPro" id="IPR000182">
    <property type="entry name" value="GNAT_dom"/>
</dbReference>
<dbReference type="EMBL" id="AKIJ01000002">
    <property type="protein sequence ID" value="KFG26696.1"/>
    <property type="molecule type" value="Genomic_DNA"/>
</dbReference>
<dbReference type="AlphaFoldDB" id="H8Z9H3"/>
<dbReference type="InterPro" id="IPR016181">
    <property type="entry name" value="Acyl_CoA_acyltransferase"/>
</dbReference>
<dbReference type="STRING" id="944018.H8Z9H3"/>
<dbReference type="PANTHER" id="PTHR45910:SF1">
    <property type="entry name" value="N-ALPHA-ACETYLTRANSFERASE 20"/>
    <property type="match status" value="1"/>
</dbReference>
<evidence type="ECO:0000259" key="3">
    <source>
        <dbReference type="PROSITE" id="PS51186"/>
    </source>
</evidence>
<dbReference type="CDD" id="cd04301">
    <property type="entry name" value="NAT_SF"/>
    <property type="match status" value="1"/>
</dbReference>
<evidence type="ECO:0000313" key="6">
    <source>
        <dbReference type="Proteomes" id="UP000054524"/>
    </source>
</evidence>
<dbReference type="HOGENOM" id="CLU_013985_7_1_1"/>
<reference evidence="5 6" key="3">
    <citation type="journal article" date="2014" name="Genome Announc.">
        <title>Genome Sequence of the Microsporidian Species Nematocida sp1 Strain ERTm6 (ATCC PRA-372).</title>
        <authorList>
            <person name="Bakowski M.A."/>
            <person name="Priest M."/>
            <person name="Young S."/>
            <person name="Cuomo C.A."/>
            <person name="Troemel E.R."/>
        </authorList>
    </citation>
    <scope>NUCLEOTIDE SEQUENCE [LARGE SCALE GENOMIC DNA]</scope>
    <source>
        <strain evidence="5 6">ERTm6</strain>
    </source>
</reference>
<evidence type="ECO:0000256" key="1">
    <source>
        <dbReference type="ARBA" id="ARBA00022679"/>
    </source>
</evidence>
<dbReference type="EMBL" id="JH604633">
    <property type="protein sequence ID" value="EHY66604.1"/>
    <property type="molecule type" value="Genomic_DNA"/>
</dbReference>
<dbReference type="SUPFAM" id="SSF55729">
    <property type="entry name" value="Acyl-CoA N-acyltransferases (Nat)"/>
    <property type="match status" value="1"/>
</dbReference>
<keyword evidence="1" id="KW-0808">Transferase</keyword>
<protein>
    <recommendedName>
        <fullName evidence="3">N-acetyltransferase domain-containing protein</fullName>
    </recommendedName>
</protein>
<name>H8Z9H3_NEMA1</name>
<dbReference type="PROSITE" id="PS51186">
    <property type="entry name" value="GNAT"/>
    <property type="match status" value="1"/>
</dbReference>
<proteinExistence type="predicted"/>
<sequence length="154" mass="18247">MLTYREFTALDLLDMSLPNLDEHTYSFTPDFYFRYLHGHAKYCLSVFSDSANIGYIIGNSGVYKDTKMLYSHVTALSIAQEFRRHGIGRRLLKLYEMNAKRDRSEFIDLFVKESNKVAIDFYMKCGYIIHERIIDYYSNPTEDAFDMRQYTPEH</sequence>
<feature type="domain" description="N-acetyltransferase" evidence="3">
    <location>
        <begin position="2"/>
        <end position="152"/>
    </location>
</feature>
<dbReference type="InterPro" id="IPR051646">
    <property type="entry name" value="NatB_acetyltransferase_subunit"/>
</dbReference>
<dbReference type="Gene3D" id="3.40.630.30">
    <property type="match status" value="1"/>
</dbReference>
<dbReference type="Pfam" id="PF00583">
    <property type="entry name" value="Acetyltransf_1"/>
    <property type="match status" value="1"/>
</dbReference>
<dbReference type="GO" id="GO:0031416">
    <property type="term" value="C:NatB complex"/>
    <property type="evidence" value="ECO:0007669"/>
    <property type="project" value="TreeGrafter"/>
</dbReference>
<evidence type="ECO:0000313" key="4">
    <source>
        <dbReference type="EMBL" id="EHY66604.1"/>
    </source>
</evidence>
<dbReference type="Proteomes" id="UP000005622">
    <property type="component" value="Unassembled WGS sequence"/>
</dbReference>
<accession>H8Z9H3</accession>
<gene>
    <name evidence="4" type="ORF">NERG_00244</name>
    <name evidence="5" type="ORF">NESG_00850</name>
</gene>
<keyword evidence="6" id="KW-1185">Reference proteome</keyword>
<evidence type="ECO:0000313" key="5">
    <source>
        <dbReference type="EMBL" id="KFG26696.1"/>
    </source>
</evidence>
<reference evidence="4" key="1">
    <citation type="submission" date="2011-03" db="EMBL/GenBank/DDBJ databases">
        <title>The Genome Sequence of Nematocida sp1 strain ERTm2.</title>
        <authorList>
            <consortium name="The Broad Institute Genome Sequencing Platform"/>
            <consortium name="The Broad Institute Genome Sequencing Center for Infectious Disease"/>
            <person name="Cuomo C."/>
            <person name="Troemel E."/>
            <person name="Young S.K."/>
            <person name="Zeng Q."/>
            <person name="Gargeya S."/>
            <person name="Fitzgerald M."/>
            <person name="Haas B."/>
            <person name="Abouelleil A."/>
            <person name="Alvarado L."/>
            <person name="Arachchi H.M."/>
            <person name="Berlin A."/>
            <person name="Brown A."/>
            <person name="Chapman S.B."/>
            <person name="Chen Z."/>
            <person name="Dunbar C."/>
            <person name="Freedman E."/>
            <person name="Gearin G."/>
            <person name="Gellesch M."/>
            <person name="Goldberg J."/>
            <person name="Griggs A."/>
            <person name="Gujja S."/>
            <person name="Heilman E.R."/>
            <person name="Heiman D."/>
            <person name="Howarth C."/>
            <person name="Larson L."/>
            <person name="Lui A."/>
            <person name="MacDonald P.J.P."/>
            <person name="Mehta T."/>
            <person name="Montmayeur A."/>
            <person name="Murphy C."/>
            <person name="Neiman D."/>
            <person name="Pearson M."/>
            <person name="Priest M."/>
            <person name="Roberts A."/>
            <person name="Saif S."/>
            <person name="Shea T."/>
            <person name="Shenoy N."/>
            <person name="Sisk P."/>
            <person name="Stolte C."/>
            <person name="Sykes S."/>
            <person name="White J."/>
            <person name="Yandava C."/>
            <person name="Wortman J."/>
            <person name="Nusbaum C."/>
            <person name="Birren B."/>
        </authorList>
    </citation>
    <scope>NUCLEOTIDE SEQUENCE</scope>
    <source>
        <strain evidence="4">ERTm2</strain>
    </source>
</reference>
<keyword evidence="2" id="KW-0012">Acyltransferase</keyword>
<accession>A0A086J3H8</accession>
<evidence type="ECO:0000256" key="2">
    <source>
        <dbReference type="ARBA" id="ARBA00023315"/>
    </source>
</evidence>
<reference evidence="5" key="2">
    <citation type="submission" date="2012-10" db="EMBL/GenBank/DDBJ databases">
        <authorList>
            <consortium name="The Broad Institute Genome Sequencing Platform"/>
            <consortium name="The Broad Institute Genome Sequencing Center for Infectious Disease"/>
            <person name="Cuomo C."/>
            <person name="Troemel E."/>
            <person name="Walker B."/>
            <person name="Young S.K."/>
            <person name="Zeng Q."/>
            <person name="Gargeya S."/>
            <person name="Fitzgerald M."/>
            <person name="Haas B."/>
            <person name="Abouelleil A."/>
            <person name="Alvarado L."/>
            <person name="Arachchi H.M."/>
            <person name="Berlin A.M."/>
            <person name="Chapman S.B."/>
            <person name="Goldberg J."/>
            <person name="Griggs A."/>
            <person name="Gujja S."/>
            <person name="Hansen M."/>
            <person name="Howarth C."/>
            <person name="Imamovic A."/>
            <person name="Larimer J."/>
            <person name="McCowan C."/>
            <person name="Murphy C."/>
            <person name="Neiman D."/>
            <person name="Pearson M."/>
            <person name="Priest M."/>
            <person name="Roberts A."/>
            <person name="Saif S."/>
            <person name="Shea T."/>
            <person name="Sisk P."/>
            <person name="Sykes S."/>
            <person name="Wortman J."/>
            <person name="Nusbaum C."/>
            <person name="Birren B."/>
        </authorList>
    </citation>
    <scope>NUCLEOTIDE SEQUENCE</scope>
    <source>
        <strain evidence="5">ERTm6</strain>
    </source>
</reference>